<evidence type="ECO:0000313" key="2">
    <source>
        <dbReference type="EMBL" id="MFL0249351.1"/>
    </source>
</evidence>
<dbReference type="PANTHER" id="PTHR43135:SF3">
    <property type="entry name" value="ALPHA-D-RIBOSE 1-METHYLPHOSPHONATE 5-TRIPHOSPHATE DIPHOSPHATASE"/>
    <property type="match status" value="1"/>
</dbReference>
<dbReference type="InterPro" id="IPR006680">
    <property type="entry name" value="Amidohydro-rel"/>
</dbReference>
<dbReference type="InterPro" id="IPR051781">
    <property type="entry name" value="Metallo-dep_Hydrolase"/>
</dbReference>
<dbReference type="CDD" id="cd01299">
    <property type="entry name" value="Met_dep_hydrolase_A"/>
    <property type="match status" value="1"/>
</dbReference>
<evidence type="ECO:0000313" key="3">
    <source>
        <dbReference type="Proteomes" id="UP001623592"/>
    </source>
</evidence>
<feature type="domain" description="Amidohydrolase-related" evidence="1">
    <location>
        <begin position="57"/>
        <end position="391"/>
    </location>
</feature>
<comment type="caution">
    <text evidence="2">The sequence shown here is derived from an EMBL/GenBank/DDBJ whole genome shotgun (WGS) entry which is preliminary data.</text>
</comment>
<sequence>MSKNIFFKGAKLISGTGNAVIENSGLLLEDNKIKEIGSADKFQLKSDTTIVDLSGKTIMPGMINCHVHITMEPVGDPFAQKQSDATIAFHAAANAKKYLKAGVTFVKDMGAPNFINIDIRDAVNSGLIEGTRILASGKPLTMTGGHGWQMGRECDGVDEVRKAAREQLRAGADFLKIMATGGVMTPGVEPGSPQLNQDEIEAAVIEAHKVGKKTSTHAQGATGIKNAVLAGIDSVEHGIYLTDEIIELMLQRGTYLVPTLNAPYFIVENGIEAGIPAYMVEKSKRVIEDHIKSFQKAKAAGVKIAMGTDGSTPFNGPEKTAFELNLMVKAGLTPMEAIVASTKTAAELLGVDKDFGTLEAGKIADFIVLNEDPLLNIDTLMNVVEVYKDGKKIIF</sequence>
<dbReference type="Proteomes" id="UP001623592">
    <property type="component" value="Unassembled WGS sequence"/>
</dbReference>
<organism evidence="2 3">
    <name type="scientific">Clostridium neuense</name>
    <dbReference type="NCBI Taxonomy" id="1728934"/>
    <lineage>
        <taxon>Bacteria</taxon>
        <taxon>Bacillati</taxon>
        <taxon>Bacillota</taxon>
        <taxon>Clostridia</taxon>
        <taxon>Eubacteriales</taxon>
        <taxon>Clostridiaceae</taxon>
        <taxon>Clostridium</taxon>
    </lineage>
</organism>
<name>A0ABW8T9X9_9CLOT</name>
<dbReference type="Pfam" id="PF01979">
    <property type="entry name" value="Amidohydro_1"/>
    <property type="match status" value="1"/>
</dbReference>
<gene>
    <name evidence="2" type="ORF">ACJDT4_02875</name>
</gene>
<proteinExistence type="predicted"/>
<dbReference type="InterPro" id="IPR032466">
    <property type="entry name" value="Metal_Hydrolase"/>
</dbReference>
<keyword evidence="3" id="KW-1185">Reference proteome</keyword>
<dbReference type="PANTHER" id="PTHR43135">
    <property type="entry name" value="ALPHA-D-RIBOSE 1-METHYLPHOSPHONATE 5-TRIPHOSPHATE DIPHOSPHATASE"/>
    <property type="match status" value="1"/>
</dbReference>
<dbReference type="SUPFAM" id="SSF51556">
    <property type="entry name" value="Metallo-dependent hydrolases"/>
    <property type="match status" value="1"/>
</dbReference>
<dbReference type="Gene3D" id="2.30.40.10">
    <property type="entry name" value="Urease, subunit C, domain 1"/>
    <property type="match status" value="1"/>
</dbReference>
<dbReference type="SUPFAM" id="SSF51338">
    <property type="entry name" value="Composite domain of metallo-dependent hydrolases"/>
    <property type="match status" value="1"/>
</dbReference>
<evidence type="ECO:0000259" key="1">
    <source>
        <dbReference type="Pfam" id="PF01979"/>
    </source>
</evidence>
<dbReference type="InterPro" id="IPR011059">
    <property type="entry name" value="Metal-dep_hydrolase_composite"/>
</dbReference>
<dbReference type="Gene3D" id="3.20.20.140">
    <property type="entry name" value="Metal-dependent hydrolases"/>
    <property type="match status" value="1"/>
</dbReference>
<dbReference type="EMBL" id="JBJIAA010000002">
    <property type="protein sequence ID" value="MFL0249351.1"/>
    <property type="molecule type" value="Genomic_DNA"/>
</dbReference>
<accession>A0ABW8T9X9</accession>
<protein>
    <submittedName>
        <fullName evidence="2">Amidohydrolase family protein</fullName>
    </submittedName>
</protein>
<dbReference type="InterPro" id="IPR057744">
    <property type="entry name" value="OTAase-like"/>
</dbReference>
<reference evidence="2 3" key="1">
    <citation type="submission" date="2024-11" db="EMBL/GenBank/DDBJ databases">
        <authorList>
            <person name="Heng Y.C."/>
            <person name="Lim A.C.H."/>
            <person name="Lee J.K.Y."/>
            <person name="Kittelmann S."/>
        </authorList>
    </citation>
    <scope>NUCLEOTIDE SEQUENCE [LARGE SCALE GENOMIC DNA]</scope>
    <source>
        <strain evidence="2 3">WILCCON 0114</strain>
    </source>
</reference>
<dbReference type="RefSeq" id="WP_406786021.1">
    <property type="nucleotide sequence ID" value="NZ_JBJIAA010000002.1"/>
</dbReference>